<name>A0A6L9MFI9_9HYPH</name>
<dbReference type="Pfam" id="PF03968">
    <property type="entry name" value="LptD_N"/>
    <property type="match status" value="1"/>
</dbReference>
<evidence type="ECO:0000259" key="6">
    <source>
        <dbReference type="Pfam" id="PF03968"/>
    </source>
</evidence>
<feature type="region of interest" description="Disordered" evidence="4">
    <location>
        <begin position="180"/>
        <end position="201"/>
    </location>
</feature>
<evidence type="ECO:0000313" key="7">
    <source>
        <dbReference type="EMBL" id="NDV86416.1"/>
    </source>
</evidence>
<gene>
    <name evidence="7" type="primary">lptA</name>
    <name evidence="7" type="ORF">GTW51_06855</name>
</gene>
<dbReference type="GO" id="GO:0001530">
    <property type="term" value="F:lipopolysaccharide binding"/>
    <property type="evidence" value="ECO:0007669"/>
    <property type="project" value="InterPro"/>
</dbReference>
<evidence type="ECO:0000256" key="1">
    <source>
        <dbReference type="ARBA" id="ARBA00022448"/>
    </source>
</evidence>
<evidence type="ECO:0000256" key="4">
    <source>
        <dbReference type="SAM" id="MobiDB-lite"/>
    </source>
</evidence>
<keyword evidence="1" id="KW-0813">Transport</keyword>
<dbReference type="InterPro" id="IPR005653">
    <property type="entry name" value="OstA-like_N"/>
</dbReference>
<sequence>MQAFVLRRAAPFVAAVFLGAFGASGVVAQEGLGSNFNGLQLDGDQPISIESNQLDVDDAQAIATFTGNVAVAQGETELRSGKLVVHYKKPEDGEDAPARGGALPGGSNQIDRLEATEKVYVKSVDQVATAEQASFDMTSQLVVMTGNVVLSQGENIAEGCKLTIQMDTGLARLESACGQGGGGRVRLMLSPDGESSGPATN</sequence>
<keyword evidence="2 5" id="KW-0732">Signal</keyword>
<evidence type="ECO:0000256" key="2">
    <source>
        <dbReference type="ARBA" id="ARBA00022729"/>
    </source>
</evidence>
<feature type="chain" id="PRO_5027076052" evidence="5">
    <location>
        <begin position="29"/>
        <end position="201"/>
    </location>
</feature>
<feature type="domain" description="Organic solvent tolerance-like N-terminal" evidence="6">
    <location>
        <begin position="49"/>
        <end position="169"/>
    </location>
</feature>
<dbReference type="PANTHER" id="PTHR36504:SF1">
    <property type="entry name" value="LIPOPOLYSACCHARIDE EXPORT SYSTEM PROTEIN LPTA"/>
    <property type="match status" value="1"/>
</dbReference>
<proteinExistence type="predicted"/>
<dbReference type="Gene3D" id="2.60.450.10">
    <property type="entry name" value="Lipopolysaccharide (LPS) transport protein A like domain"/>
    <property type="match status" value="1"/>
</dbReference>
<dbReference type="AlphaFoldDB" id="A0A6L9MFI9"/>
<dbReference type="PANTHER" id="PTHR36504">
    <property type="entry name" value="LIPOPOLYSACCHARIDE EXPORT SYSTEM PROTEIN LPTA"/>
    <property type="match status" value="1"/>
</dbReference>
<accession>A0A6L9MFI9</accession>
<dbReference type="NCBIfam" id="TIGR03002">
    <property type="entry name" value="outer_YhbN_LptA"/>
    <property type="match status" value="1"/>
</dbReference>
<protein>
    <submittedName>
        <fullName evidence="7">Lipopolysaccharide transport periplasmic protein LptA</fullName>
    </submittedName>
</protein>
<dbReference type="Proteomes" id="UP000476332">
    <property type="component" value="Unassembled WGS sequence"/>
</dbReference>
<dbReference type="InterPro" id="IPR052037">
    <property type="entry name" value="LPS_export_LptA"/>
</dbReference>
<dbReference type="InterPro" id="IPR014340">
    <property type="entry name" value="LptA"/>
</dbReference>
<dbReference type="GO" id="GO:0015920">
    <property type="term" value="P:lipopolysaccharide transport"/>
    <property type="evidence" value="ECO:0007669"/>
    <property type="project" value="InterPro"/>
</dbReference>
<organism evidence="7 8">
    <name type="scientific">Aurantimonas aggregata</name>
    <dbReference type="NCBI Taxonomy" id="2047720"/>
    <lineage>
        <taxon>Bacteria</taxon>
        <taxon>Pseudomonadati</taxon>
        <taxon>Pseudomonadota</taxon>
        <taxon>Alphaproteobacteria</taxon>
        <taxon>Hyphomicrobiales</taxon>
        <taxon>Aurantimonadaceae</taxon>
        <taxon>Aurantimonas</taxon>
    </lineage>
</organism>
<evidence type="ECO:0000256" key="5">
    <source>
        <dbReference type="SAM" id="SignalP"/>
    </source>
</evidence>
<dbReference type="GO" id="GO:0030288">
    <property type="term" value="C:outer membrane-bounded periplasmic space"/>
    <property type="evidence" value="ECO:0007669"/>
    <property type="project" value="TreeGrafter"/>
</dbReference>
<dbReference type="GO" id="GO:0017089">
    <property type="term" value="F:glycolipid transfer activity"/>
    <property type="evidence" value="ECO:0007669"/>
    <property type="project" value="TreeGrafter"/>
</dbReference>
<dbReference type="GO" id="GO:0009279">
    <property type="term" value="C:cell outer membrane"/>
    <property type="evidence" value="ECO:0007669"/>
    <property type="project" value="TreeGrafter"/>
</dbReference>
<evidence type="ECO:0000256" key="3">
    <source>
        <dbReference type="ARBA" id="ARBA00022764"/>
    </source>
</evidence>
<keyword evidence="8" id="KW-1185">Reference proteome</keyword>
<dbReference type="EMBL" id="JAAAMJ010000003">
    <property type="protein sequence ID" value="NDV86416.1"/>
    <property type="molecule type" value="Genomic_DNA"/>
</dbReference>
<comment type="caution">
    <text evidence="7">The sequence shown here is derived from an EMBL/GenBank/DDBJ whole genome shotgun (WGS) entry which is preliminary data.</text>
</comment>
<reference evidence="7 8" key="1">
    <citation type="submission" date="2020-01" db="EMBL/GenBank/DDBJ databases">
        <title>Genomes of bacteria type strains.</title>
        <authorList>
            <person name="Chen J."/>
            <person name="Zhu S."/>
            <person name="Chen J."/>
        </authorList>
    </citation>
    <scope>NUCLEOTIDE SEQUENCE [LARGE SCALE GENOMIC DNA]</scope>
    <source>
        <strain evidence="7 8">KCTC 52919</strain>
    </source>
</reference>
<dbReference type="RefSeq" id="WP_163043157.1">
    <property type="nucleotide sequence ID" value="NZ_JAAAMJ010000003.1"/>
</dbReference>
<keyword evidence="3" id="KW-0574">Periplasm</keyword>
<evidence type="ECO:0000313" key="8">
    <source>
        <dbReference type="Proteomes" id="UP000476332"/>
    </source>
</evidence>
<feature type="signal peptide" evidence="5">
    <location>
        <begin position="1"/>
        <end position="28"/>
    </location>
</feature>